<protein>
    <submittedName>
        <fullName evidence="2">Uncharacterized protein</fullName>
    </submittedName>
</protein>
<accession>A0A3A8FBJ0</accession>
<evidence type="ECO:0000313" key="3">
    <source>
        <dbReference type="Proteomes" id="UP000280405"/>
    </source>
</evidence>
<dbReference type="Proteomes" id="UP000280405">
    <property type="component" value="Unassembled WGS sequence"/>
</dbReference>
<keyword evidence="3" id="KW-1185">Reference proteome</keyword>
<sequence>MNKNLFFVFYGLGFFSLLLFSSDKPQLFTIPFVMFLMCSFFAGLYCKGKVMKSQKDTPKLQSIFYKMSPIVFPSVLLMVKVVAN</sequence>
<dbReference type="EMBL" id="RAXT01000002">
    <property type="protein sequence ID" value="RKG40390.1"/>
    <property type="molecule type" value="Genomic_DNA"/>
</dbReference>
<comment type="caution">
    <text evidence="2">The sequence shown here is derived from an EMBL/GenBank/DDBJ whole genome shotgun (WGS) entry which is preliminary data.</text>
</comment>
<evidence type="ECO:0000256" key="1">
    <source>
        <dbReference type="SAM" id="Phobius"/>
    </source>
</evidence>
<reference evidence="2 3" key="1">
    <citation type="submission" date="2018-09" db="EMBL/GenBank/DDBJ databases">
        <title>The draft genome of Acinetobacter spp. strains.</title>
        <authorList>
            <person name="Qin J."/>
            <person name="Feng Y."/>
            <person name="Zong Z."/>
        </authorList>
    </citation>
    <scope>NUCLEOTIDE SEQUENCE [LARGE SCALE GENOMIC DNA]</scope>
    <source>
        <strain evidence="2 3">WCHAc060115</strain>
    </source>
</reference>
<proteinExistence type="predicted"/>
<keyword evidence="1" id="KW-0472">Membrane</keyword>
<evidence type="ECO:0000313" key="2">
    <source>
        <dbReference type="EMBL" id="RKG40390.1"/>
    </source>
</evidence>
<organism evidence="2 3">
    <name type="scientific">Acinetobacter rongchengensis</name>
    <dbReference type="NCBI Taxonomy" id="2419601"/>
    <lineage>
        <taxon>Bacteria</taxon>
        <taxon>Pseudomonadati</taxon>
        <taxon>Pseudomonadota</taxon>
        <taxon>Gammaproteobacteria</taxon>
        <taxon>Moraxellales</taxon>
        <taxon>Moraxellaceae</taxon>
        <taxon>Acinetobacter</taxon>
    </lineage>
</organism>
<feature type="transmembrane region" description="Helical" evidence="1">
    <location>
        <begin position="28"/>
        <end position="46"/>
    </location>
</feature>
<feature type="transmembrane region" description="Helical" evidence="1">
    <location>
        <begin position="5"/>
        <end position="22"/>
    </location>
</feature>
<keyword evidence="1" id="KW-0812">Transmembrane</keyword>
<gene>
    <name evidence="2" type="ORF">D7V20_01765</name>
</gene>
<name>A0A3A8FBJ0_9GAMM</name>
<keyword evidence="1" id="KW-1133">Transmembrane helix</keyword>
<dbReference type="AlphaFoldDB" id="A0A3A8FBJ0"/>